<dbReference type="OrthoDB" id="4051943at2"/>
<reference evidence="3" key="1">
    <citation type="journal article" date="2017" name="Med. Chem. Commun.">
        <title>Nonomuraea sp. ATCC 55076 harbours the largest actinomycete chromosome to date and the kistamicin biosynthetic gene cluster.</title>
        <authorList>
            <person name="Nazari B."/>
            <person name="Forneris C.C."/>
            <person name="Gibson M.I."/>
            <person name="Moon K."/>
            <person name="Schramma K.R."/>
            <person name="Seyedsayamdost M.R."/>
        </authorList>
    </citation>
    <scope>NUCLEOTIDE SEQUENCE [LARGE SCALE GENOMIC DNA]</scope>
    <source>
        <strain evidence="3">ATCC 55076</strain>
    </source>
</reference>
<sequence>MTPNVLALYALVALTVALAVGYLGRYVIPRPPVGRMVGADIAVMVTALVVLPFAYLHVPAGVVVSIFGLVVLTLTQLTLAPVLGGRWAMITALALCAADVAAYLAGLPLALLVVNDALLILLVVGVVNLWAQAAVTPAQIAALAAALTVYDTLATGMSSLTADFVQRMQGLPFAPVLATSHGPNPSLIGLGDCLMLSVWPVVALRAYGRAAAWAAAGLEAVLLAASIAFVLTGGRPMPLLTVLGPLIVAQWLYWRRWLARATPPPTRPLIDRALQVAHAEAPAGVWVALSPSGAPVAEGATPGLARREARLSGTQEPPVVWRLHE</sequence>
<evidence type="ECO:0000256" key="1">
    <source>
        <dbReference type="SAM" id="Phobius"/>
    </source>
</evidence>
<keyword evidence="1" id="KW-0472">Membrane</keyword>
<gene>
    <name evidence="2" type="ORF">BKM31_30365</name>
</gene>
<keyword evidence="3" id="KW-1185">Reference proteome</keyword>
<feature type="transmembrane region" description="Helical" evidence="1">
    <location>
        <begin position="185"/>
        <end position="204"/>
    </location>
</feature>
<accession>A0A1V0A4R0</accession>
<dbReference type="Proteomes" id="UP000190797">
    <property type="component" value="Chromosome"/>
</dbReference>
<feature type="transmembrane region" description="Helical" evidence="1">
    <location>
        <begin position="62"/>
        <end position="80"/>
    </location>
</feature>
<protein>
    <submittedName>
        <fullName evidence="2">Uncharacterized protein</fullName>
    </submittedName>
</protein>
<evidence type="ECO:0000313" key="2">
    <source>
        <dbReference type="EMBL" id="AQZ65178.1"/>
    </source>
</evidence>
<proteinExistence type="predicted"/>
<feature type="transmembrane region" description="Helical" evidence="1">
    <location>
        <begin position="111"/>
        <end position="131"/>
    </location>
</feature>
<feature type="transmembrane region" description="Helical" evidence="1">
    <location>
        <begin position="36"/>
        <end position="56"/>
    </location>
</feature>
<dbReference type="KEGG" id="noa:BKM31_30365"/>
<dbReference type="EMBL" id="CP017717">
    <property type="protein sequence ID" value="AQZ65178.1"/>
    <property type="molecule type" value="Genomic_DNA"/>
</dbReference>
<feature type="transmembrane region" description="Helical" evidence="1">
    <location>
        <begin position="143"/>
        <end position="165"/>
    </location>
</feature>
<evidence type="ECO:0000313" key="3">
    <source>
        <dbReference type="Proteomes" id="UP000190797"/>
    </source>
</evidence>
<feature type="transmembrane region" description="Helical" evidence="1">
    <location>
        <begin position="237"/>
        <end position="254"/>
    </location>
</feature>
<feature type="transmembrane region" description="Helical" evidence="1">
    <location>
        <begin position="6"/>
        <end position="24"/>
    </location>
</feature>
<keyword evidence="1" id="KW-0812">Transmembrane</keyword>
<dbReference type="AlphaFoldDB" id="A0A1V0A4R0"/>
<feature type="transmembrane region" description="Helical" evidence="1">
    <location>
        <begin position="211"/>
        <end position="231"/>
    </location>
</feature>
<dbReference type="RefSeq" id="WP_080041430.1">
    <property type="nucleotide sequence ID" value="NZ_CP017717.1"/>
</dbReference>
<keyword evidence="1" id="KW-1133">Transmembrane helix</keyword>
<organism evidence="2 3">
    <name type="scientific">[Actinomadura] parvosata subsp. kistnae</name>
    <dbReference type="NCBI Taxonomy" id="1909395"/>
    <lineage>
        <taxon>Bacteria</taxon>
        <taxon>Bacillati</taxon>
        <taxon>Actinomycetota</taxon>
        <taxon>Actinomycetes</taxon>
        <taxon>Streptosporangiales</taxon>
        <taxon>Streptosporangiaceae</taxon>
        <taxon>Nonomuraea</taxon>
    </lineage>
</organism>
<name>A0A1V0A4R0_9ACTN</name>